<name>A0A6J7I6Y6_9ZZZZ</name>
<dbReference type="EMBL" id="CAFBNB010000070">
    <property type="protein sequence ID" value="CAB4926470.1"/>
    <property type="molecule type" value="Genomic_DNA"/>
</dbReference>
<reference evidence="1" key="1">
    <citation type="submission" date="2020-05" db="EMBL/GenBank/DDBJ databases">
        <authorList>
            <person name="Chiriac C."/>
            <person name="Salcher M."/>
            <person name="Ghai R."/>
            <person name="Kavagutti S V."/>
        </authorList>
    </citation>
    <scope>NUCLEOTIDE SEQUENCE</scope>
</reference>
<accession>A0A6J7I6Y6</accession>
<dbReference type="PROSITE" id="PS51257">
    <property type="entry name" value="PROKAR_LIPOPROTEIN"/>
    <property type="match status" value="1"/>
</dbReference>
<proteinExistence type="predicted"/>
<evidence type="ECO:0000313" key="1">
    <source>
        <dbReference type="EMBL" id="CAB4926470.1"/>
    </source>
</evidence>
<dbReference type="AlphaFoldDB" id="A0A6J7I6Y6"/>
<organism evidence="1">
    <name type="scientific">freshwater metagenome</name>
    <dbReference type="NCBI Taxonomy" id="449393"/>
    <lineage>
        <taxon>unclassified sequences</taxon>
        <taxon>metagenomes</taxon>
        <taxon>ecological metagenomes</taxon>
    </lineage>
</organism>
<sequence length="180" mass="19485">MSFSVLRRPRLFLAAFLALVAIVAGASGCSKSDEESRQAGNLGVRICILNSWTETVSVRYAIEDTSTREGNLSPGEQSCAEGTMATGCDVNGAIVFPEQAVTSVFNASIFSVYNPWVGAPGAWIDWQTLRGQEPDVICSQKQQGWSVGQKSGWSKGPVVVSVERLPDDQWKEFILIIEPA</sequence>
<gene>
    <name evidence="1" type="ORF">UFOPK3720_00505</name>
</gene>
<protein>
    <submittedName>
        <fullName evidence="1">Unannotated protein</fullName>
    </submittedName>
</protein>